<proteinExistence type="predicted"/>
<gene>
    <name evidence="1" type="ORF">HMPREF9381_1874</name>
</gene>
<comment type="caution">
    <text evidence="1">The sequence shown here is derived from an EMBL/GenBank/DDBJ whole genome shotgun (WGS) entry which is preliminary data.</text>
</comment>
<dbReference type="RefSeq" id="WP_002905363.1">
    <property type="nucleotide sequence ID" value="NZ_GL872376.1"/>
</dbReference>
<name>F0I3Y4_STRSA</name>
<dbReference type="HOGENOM" id="CLU_2620649_0_0_9"/>
<dbReference type="PATRIC" id="fig|888809.3.peg.1831"/>
<dbReference type="Proteomes" id="UP000003332">
    <property type="component" value="Unassembled WGS sequence"/>
</dbReference>
<evidence type="ECO:0000313" key="1">
    <source>
        <dbReference type="EMBL" id="EGD28901.1"/>
    </source>
</evidence>
<dbReference type="AlphaFoldDB" id="F0I3Y4"/>
<accession>F0I3Y4</accession>
<reference evidence="1 2" key="1">
    <citation type="submission" date="2011-02" db="EMBL/GenBank/DDBJ databases">
        <authorList>
            <person name="Muzny D."/>
            <person name="Qin X."/>
            <person name="Deng J."/>
            <person name="Jiang H."/>
            <person name="Liu Y."/>
            <person name="Qu J."/>
            <person name="Song X.-Z."/>
            <person name="Zhang L."/>
            <person name="Thornton R."/>
            <person name="Coyle M."/>
            <person name="Francisco L."/>
            <person name="Jackson L."/>
            <person name="Javaid M."/>
            <person name="Korchina V."/>
            <person name="Kovar C."/>
            <person name="Mata R."/>
            <person name="Mathew T."/>
            <person name="Ngo R."/>
            <person name="Nguyen L."/>
            <person name="Nguyen N."/>
            <person name="Okwuonu G."/>
            <person name="Ongeri F."/>
            <person name="Pham C."/>
            <person name="Simmons D."/>
            <person name="Wilczek-Boney K."/>
            <person name="Hale W."/>
            <person name="Jakkamsetti A."/>
            <person name="Pham P."/>
            <person name="Ruth R."/>
            <person name="San Lucas F."/>
            <person name="Warren J."/>
            <person name="Zhang J."/>
            <person name="Zhao Z."/>
            <person name="Zhou C."/>
            <person name="Zhu D."/>
            <person name="Lee S."/>
            <person name="Bess C."/>
            <person name="Blankenburg K."/>
            <person name="Forbes L."/>
            <person name="Fu Q."/>
            <person name="Gubbala S."/>
            <person name="Hirani K."/>
            <person name="Jayaseelan J.C."/>
            <person name="Lara F."/>
            <person name="Munidasa M."/>
            <person name="Palculict T."/>
            <person name="Patil S."/>
            <person name="Pu L.-L."/>
            <person name="Saada N."/>
            <person name="Tang L."/>
            <person name="Weissenberger G."/>
            <person name="Zhu Y."/>
            <person name="Hemphill L."/>
            <person name="Shang Y."/>
            <person name="Youmans B."/>
            <person name="Ayvaz T."/>
            <person name="Ross M."/>
            <person name="Santibanez J."/>
            <person name="Aqrawi P."/>
            <person name="Gross S."/>
            <person name="Joshi V."/>
            <person name="Fowler G."/>
            <person name="Nazareth L."/>
            <person name="Reid J."/>
            <person name="Worley K."/>
            <person name="Petrosino J."/>
            <person name="Highlander S."/>
            <person name="Gibbs R."/>
        </authorList>
    </citation>
    <scope>NUCLEOTIDE SEQUENCE [LARGE SCALE GENOMIC DNA]</scope>
    <source>
        <strain evidence="1 2">SK72</strain>
    </source>
</reference>
<evidence type="ECO:0000313" key="2">
    <source>
        <dbReference type="Proteomes" id="UP000003332"/>
    </source>
</evidence>
<organism evidence="1 2">
    <name type="scientific">Streptococcus sanguinis SK72</name>
    <dbReference type="NCBI Taxonomy" id="888809"/>
    <lineage>
        <taxon>Bacteria</taxon>
        <taxon>Bacillati</taxon>
        <taxon>Bacillota</taxon>
        <taxon>Bacilli</taxon>
        <taxon>Lactobacillales</taxon>
        <taxon>Streptococcaceae</taxon>
        <taxon>Streptococcus</taxon>
    </lineage>
</organism>
<protein>
    <submittedName>
        <fullName evidence="1">Uncharacterized protein</fullName>
    </submittedName>
</protein>
<sequence>MSKTKGNKKRNSSKVKYILRSGVLILASTVILPKVLKKTTNYLYKKQVKITNHRKVTFDCKDKLVKKSEYKKVEDYANEY</sequence>
<dbReference type="EMBL" id="AEXV01000011">
    <property type="protein sequence ID" value="EGD28901.1"/>
    <property type="molecule type" value="Genomic_DNA"/>
</dbReference>